<keyword evidence="4 5" id="KW-0119">Carbohydrate metabolism</keyword>
<feature type="domain" description="Amidohydrolase-related" evidence="6">
    <location>
        <begin position="49"/>
        <end position="370"/>
    </location>
</feature>
<accession>A0ABS1JF50</accession>
<protein>
    <submittedName>
        <fullName evidence="7">N-acetylglucosamine-6-phosphate deacetylase</fullName>
        <ecNumber evidence="7">3.5.1.25</ecNumber>
    </submittedName>
</protein>
<name>A0ABS1JF50_9BACL</name>
<evidence type="ECO:0000256" key="4">
    <source>
        <dbReference type="ARBA" id="ARBA00023277"/>
    </source>
</evidence>
<dbReference type="PIRSF" id="PIRSF038994">
    <property type="entry name" value="NagA"/>
    <property type="match status" value="1"/>
</dbReference>
<dbReference type="Gene3D" id="2.30.40.10">
    <property type="entry name" value="Urease, subunit C, domain 1"/>
    <property type="match status" value="1"/>
</dbReference>
<keyword evidence="8" id="KW-1185">Reference proteome</keyword>
<evidence type="ECO:0000313" key="8">
    <source>
        <dbReference type="Proteomes" id="UP000602284"/>
    </source>
</evidence>
<dbReference type="InterPro" id="IPR011059">
    <property type="entry name" value="Metal-dep_hydrolase_composite"/>
</dbReference>
<dbReference type="Gene3D" id="3.20.20.140">
    <property type="entry name" value="Metal-dependent hydrolases"/>
    <property type="match status" value="1"/>
</dbReference>
<dbReference type="SUPFAM" id="SSF51556">
    <property type="entry name" value="Metallo-dependent hydrolases"/>
    <property type="match status" value="1"/>
</dbReference>
<sequence length="380" mass="40779">MKKHILQGRALIEGKFHDDQVLVCEDGRFTYVGPLRDGDVPDAVYETGILVPGYLDLHVHGVHGSDVMDGSLEALETISRGLATYGVTGFLATTLTGDLEHLLSVLRTCAEFARREPVGASLLGVHLEGPWINLRYKGAQNESHVIRPLLRDAQRLVEAGQGLLKLVTLAPEHPEAAEVIAYLSEQGVRVSVGHSDATFDEVTSAMAHGLQHVTHCCNAMRGLHHREPGVVGAALYHDDLTTELIADGVHVHPAVMNILYKVKGQERLVLVSDGMRAVGMADGEYDLGGQNVYMVGGEARLVDGTLAGSTLTLDRAVRNMVELGHAPLEKAVAMASTTPAAVLGLQGRKGALAVGYDADFVWLDEARQARATYIAGELRA</sequence>
<reference evidence="7 8" key="1">
    <citation type="submission" date="2021-01" db="EMBL/GenBank/DDBJ databases">
        <title>Tumebacillus sp. strain ITR2 16S ribosomal RNA gene Genome sequencing and assembly.</title>
        <authorList>
            <person name="Kang M."/>
        </authorList>
    </citation>
    <scope>NUCLEOTIDE SEQUENCE [LARGE SCALE GENOMIC DNA]</scope>
    <source>
        <strain evidence="7 8">ITR2</strain>
    </source>
</reference>
<evidence type="ECO:0000259" key="6">
    <source>
        <dbReference type="Pfam" id="PF01979"/>
    </source>
</evidence>
<dbReference type="Proteomes" id="UP000602284">
    <property type="component" value="Unassembled WGS sequence"/>
</dbReference>
<comment type="similarity">
    <text evidence="1 5">Belongs to the metallo-dependent hydrolases superfamily. NagA family.</text>
</comment>
<keyword evidence="3 5" id="KW-0378">Hydrolase</keyword>
<dbReference type="Pfam" id="PF01979">
    <property type="entry name" value="Amidohydro_1"/>
    <property type="match status" value="1"/>
</dbReference>
<evidence type="ECO:0000256" key="3">
    <source>
        <dbReference type="ARBA" id="ARBA00022801"/>
    </source>
</evidence>
<keyword evidence="2" id="KW-0479">Metal-binding</keyword>
<dbReference type="EMBL" id="JAEQNB010000006">
    <property type="protein sequence ID" value="MBL0388624.1"/>
    <property type="molecule type" value="Genomic_DNA"/>
</dbReference>
<proteinExistence type="inferred from homology"/>
<dbReference type="InterPro" id="IPR003764">
    <property type="entry name" value="GlcNAc_6-P_deAcase"/>
</dbReference>
<dbReference type="CDD" id="cd00854">
    <property type="entry name" value="NagA"/>
    <property type="match status" value="1"/>
</dbReference>
<dbReference type="PANTHER" id="PTHR11113">
    <property type="entry name" value="N-ACETYLGLUCOSAMINE-6-PHOSPHATE DEACETYLASE"/>
    <property type="match status" value="1"/>
</dbReference>
<dbReference type="EC" id="3.5.1.25" evidence="7"/>
<evidence type="ECO:0000256" key="2">
    <source>
        <dbReference type="ARBA" id="ARBA00022723"/>
    </source>
</evidence>
<dbReference type="PANTHER" id="PTHR11113:SF14">
    <property type="entry name" value="N-ACETYLGLUCOSAMINE-6-PHOSPHATE DEACETYLASE"/>
    <property type="match status" value="1"/>
</dbReference>
<evidence type="ECO:0000313" key="7">
    <source>
        <dbReference type="EMBL" id="MBL0388624.1"/>
    </source>
</evidence>
<evidence type="ECO:0000256" key="5">
    <source>
        <dbReference type="PIRNR" id="PIRNR038994"/>
    </source>
</evidence>
<dbReference type="InterPro" id="IPR006680">
    <property type="entry name" value="Amidohydro-rel"/>
</dbReference>
<comment type="caution">
    <text evidence="7">The sequence shown here is derived from an EMBL/GenBank/DDBJ whole genome shotgun (WGS) entry which is preliminary data.</text>
</comment>
<dbReference type="GO" id="GO:0008448">
    <property type="term" value="F:N-acetylglucosamine-6-phosphate deacetylase activity"/>
    <property type="evidence" value="ECO:0007669"/>
    <property type="project" value="UniProtKB-EC"/>
</dbReference>
<gene>
    <name evidence="7" type="primary">nagA</name>
    <name evidence="7" type="ORF">JJB07_18625</name>
</gene>
<dbReference type="InterPro" id="IPR032466">
    <property type="entry name" value="Metal_Hydrolase"/>
</dbReference>
<dbReference type="NCBIfam" id="TIGR00221">
    <property type="entry name" value="nagA"/>
    <property type="match status" value="1"/>
</dbReference>
<organism evidence="7 8">
    <name type="scientific">Tumebacillus amylolyticus</name>
    <dbReference type="NCBI Taxonomy" id="2801339"/>
    <lineage>
        <taxon>Bacteria</taxon>
        <taxon>Bacillati</taxon>
        <taxon>Bacillota</taxon>
        <taxon>Bacilli</taxon>
        <taxon>Bacillales</taxon>
        <taxon>Alicyclobacillaceae</taxon>
        <taxon>Tumebacillus</taxon>
    </lineage>
</organism>
<evidence type="ECO:0000256" key="1">
    <source>
        <dbReference type="ARBA" id="ARBA00010716"/>
    </source>
</evidence>
<dbReference type="SUPFAM" id="SSF51338">
    <property type="entry name" value="Composite domain of metallo-dependent hydrolases"/>
    <property type="match status" value="1"/>
</dbReference>
<dbReference type="RefSeq" id="WP_201637580.1">
    <property type="nucleotide sequence ID" value="NZ_JAEQNB010000006.1"/>
</dbReference>